<feature type="region of interest" description="Disordered" evidence="2">
    <location>
        <begin position="137"/>
        <end position="171"/>
    </location>
</feature>
<evidence type="ECO:0000256" key="2">
    <source>
        <dbReference type="SAM" id="MobiDB-lite"/>
    </source>
</evidence>
<accession>A0A4R8PR81</accession>
<comment type="caution">
    <text evidence="3">The sequence shown here is derived from an EMBL/GenBank/DDBJ whole genome shotgun (WGS) entry which is preliminary data.</text>
</comment>
<feature type="coiled-coil region" evidence="1">
    <location>
        <begin position="196"/>
        <end position="233"/>
    </location>
</feature>
<organism evidence="3 4">
    <name type="scientific">Colletotrichum trifolii</name>
    <dbReference type="NCBI Taxonomy" id="5466"/>
    <lineage>
        <taxon>Eukaryota</taxon>
        <taxon>Fungi</taxon>
        <taxon>Dikarya</taxon>
        <taxon>Ascomycota</taxon>
        <taxon>Pezizomycotina</taxon>
        <taxon>Sordariomycetes</taxon>
        <taxon>Hypocreomycetidae</taxon>
        <taxon>Glomerellales</taxon>
        <taxon>Glomerellaceae</taxon>
        <taxon>Colletotrichum</taxon>
        <taxon>Colletotrichum orbiculare species complex</taxon>
    </lineage>
</organism>
<gene>
    <name evidence="3" type="ORF">CTRI78_v012124</name>
</gene>
<evidence type="ECO:0000313" key="3">
    <source>
        <dbReference type="EMBL" id="TDZ28171.1"/>
    </source>
</evidence>
<feature type="compositionally biased region" description="Polar residues" evidence="2">
    <location>
        <begin position="282"/>
        <end position="297"/>
    </location>
</feature>
<evidence type="ECO:0000313" key="4">
    <source>
        <dbReference type="Proteomes" id="UP000295703"/>
    </source>
</evidence>
<name>A0A4R8PR81_COLTR</name>
<proteinExistence type="predicted"/>
<dbReference type="Proteomes" id="UP000295703">
    <property type="component" value="Unassembled WGS sequence"/>
</dbReference>
<keyword evidence="1" id="KW-0175">Coiled coil</keyword>
<keyword evidence="4" id="KW-1185">Reference proteome</keyword>
<dbReference type="EMBL" id="RYZW01001946">
    <property type="protein sequence ID" value="TDZ28171.1"/>
    <property type="molecule type" value="Genomic_DNA"/>
</dbReference>
<dbReference type="AlphaFoldDB" id="A0A4R8PR81"/>
<reference evidence="3 4" key="1">
    <citation type="submission" date="2018-12" db="EMBL/GenBank/DDBJ databases">
        <title>Genome sequence and assembly of Colletotrichum trifolii.</title>
        <authorList>
            <person name="Gan P."/>
            <person name="Shirasu K."/>
        </authorList>
    </citation>
    <scope>NUCLEOTIDE SEQUENCE [LARGE SCALE GENOMIC DNA]</scope>
    <source>
        <strain evidence="3 4">543-2</strain>
    </source>
</reference>
<feature type="region of interest" description="Disordered" evidence="2">
    <location>
        <begin position="250"/>
        <end position="298"/>
    </location>
</feature>
<evidence type="ECO:0000256" key="1">
    <source>
        <dbReference type="SAM" id="Coils"/>
    </source>
</evidence>
<sequence>MIDAITKMLQNPMNSTNKILSNCKAYRKMMSIVRAGDETKKIPEAIIWAMAIRQVALADVPGQFGKTECILAEEKYADMASVKNFLIGLIEAISGLGKNRSTPFDSFMNSLYAMDLSKLIIQSPRAKEKGVENIKIERQRRQQSTPIPEAVISEGGSDIEGNHEDNPAPLTISDEDKATLERILGQKKASECIPADDAQISEIDKLDREIRALEEKRQKIREESRLCEEHKVAMEVNEHPKAKTVTFETISCDSDDDDGHPTASSDDEDEQPAASLDKGKQRQSFSIDETGESSSSKHIAAGALTNRQKMDAWSRIDQALKDVPEPCKLQWYLDAIVNLFFDRGDDISYSIADAVLARSKSHKEARIPKLSG</sequence>
<protein>
    <submittedName>
        <fullName evidence="3">Uncharacterized protein</fullName>
    </submittedName>
</protein>